<accession>A0AAD8NIN6</accession>
<protein>
    <submittedName>
        <fullName evidence="1">Uncharacterized protein</fullName>
    </submittedName>
</protein>
<sequence>MVALPLYIKLKNNFPGLSFITTHINGPLCKKKVSDALHGHAPDGGHCVVGHGLEENANLGQDNQRKDSDGLENKILGGVSAEFQNLGINEEPYGAMSIVKMKIT</sequence>
<dbReference type="Proteomes" id="UP001229421">
    <property type="component" value="Unassembled WGS sequence"/>
</dbReference>
<proteinExistence type="predicted"/>
<organism evidence="1 2">
    <name type="scientific">Tagetes erecta</name>
    <name type="common">African marigold</name>
    <dbReference type="NCBI Taxonomy" id="13708"/>
    <lineage>
        <taxon>Eukaryota</taxon>
        <taxon>Viridiplantae</taxon>
        <taxon>Streptophyta</taxon>
        <taxon>Embryophyta</taxon>
        <taxon>Tracheophyta</taxon>
        <taxon>Spermatophyta</taxon>
        <taxon>Magnoliopsida</taxon>
        <taxon>eudicotyledons</taxon>
        <taxon>Gunneridae</taxon>
        <taxon>Pentapetalae</taxon>
        <taxon>asterids</taxon>
        <taxon>campanulids</taxon>
        <taxon>Asterales</taxon>
        <taxon>Asteraceae</taxon>
        <taxon>Asteroideae</taxon>
        <taxon>Heliantheae alliance</taxon>
        <taxon>Tageteae</taxon>
        <taxon>Tagetes</taxon>
    </lineage>
</organism>
<keyword evidence="2" id="KW-1185">Reference proteome</keyword>
<comment type="caution">
    <text evidence="1">The sequence shown here is derived from an EMBL/GenBank/DDBJ whole genome shotgun (WGS) entry which is preliminary data.</text>
</comment>
<evidence type="ECO:0000313" key="1">
    <source>
        <dbReference type="EMBL" id="KAK1409428.1"/>
    </source>
</evidence>
<reference evidence="1" key="1">
    <citation type="journal article" date="2023" name="bioRxiv">
        <title>Improved chromosome-level genome assembly for marigold (Tagetes erecta).</title>
        <authorList>
            <person name="Jiang F."/>
            <person name="Yuan L."/>
            <person name="Wang S."/>
            <person name="Wang H."/>
            <person name="Xu D."/>
            <person name="Wang A."/>
            <person name="Fan W."/>
        </authorList>
    </citation>
    <scope>NUCLEOTIDE SEQUENCE</scope>
    <source>
        <strain evidence="1">WSJ</strain>
        <tissue evidence="1">Leaf</tissue>
    </source>
</reference>
<dbReference type="AlphaFoldDB" id="A0AAD8NIN6"/>
<dbReference type="EMBL" id="JAUHHV010000010">
    <property type="protein sequence ID" value="KAK1409428.1"/>
    <property type="molecule type" value="Genomic_DNA"/>
</dbReference>
<evidence type="ECO:0000313" key="2">
    <source>
        <dbReference type="Proteomes" id="UP001229421"/>
    </source>
</evidence>
<gene>
    <name evidence="1" type="ORF">QVD17_35954</name>
</gene>
<name>A0AAD8NIN6_TARER</name>